<dbReference type="SUPFAM" id="SSF89872">
    <property type="entry name" value="Inhibitor of vertebrate lysozyme, Ivy"/>
    <property type="match status" value="1"/>
</dbReference>
<evidence type="ECO:0000256" key="1">
    <source>
        <dbReference type="ARBA" id="ARBA00004418"/>
    </source>
</evidence>
<dbReference type="NCBIfam" id="NF007443">
    <property type="entry name" value="PRK09993.1"/>
    <property type="match status" value="1"/>
</dbReference>
<organism evidence="8 9">
    <name type="scientific">[Pantoea] beijingensis</name>
    <dbReference type="NCBI Taxonomy" id="1324864"/>
    <lineage>
        <taxon>Bacteria</taxon>
        <taxon>Pseudomonadati</taxon>
        <taxon>Pseudomonadota</taxon>
        <taxon>Gammaproteobacteria</taxon>
        <taxon>Enterobacterales</taxon>
        <taxon>Erwiniaceae</taxon>
        <taxon>Erwinia</taxon>
    </lineage>
</organism>
<feature type="chain" id="PRO_5019071711" evidence="7">
    <location>
        <begin position="22"/>
        <end position="150"/>
    </location>
</feature>
<evidence type="ECO:0000313" key="9">
    <source>
        <dbReference type="Proteomes" id="UP000288794"/>
    </source>
</evidence>
<dbReference type="EMBL" id="JMEE01000035">
    <property type="protein sequence ID" value="RWR01593.1"/>
    <property type="molecule type" value="Genomic_DNA"/>
</dbReference>
<comment type="caution">
    <text evidence="8">The sequence shown here is derived from an EMBL/GenBank/DDBJ whole genome shotgun (WGS) entry which is preliminary data.</text>
</comment>
<sequence length="150" mass="16258">MKKTLIALFLSFSGLATSAYAQDELTISKLAVDQDTKAEFLKMAANQHLPKWITQGGTDSQGQKVNIAGNQYLVLTSCKPHDCGSQRIAVLYAPVTKKIAGVFSSVDENTGNEKLQWLNIPDDLSIDGKTVLLAALTGSLDNHPDSFNFK</sequence>
<dbReference type="Gene3D" id="3.40.1420.10">
    <property type="entry name" value="Inhibitor of vertebrate lysozyme"/>
    <property type="match status" value="1"/>
</dbReference>
<comment type="subcellular location">
    <subcellularLocation>
        <location evidence="1">Periplasm</location>
    </subcellularLocation>
</comment>
<evidence type="ECO:0000256" key="4">
    <source>
        <dbReference type="ARBA" id="ARBA00022764"/>
    </source>
</evidence>
<keyword evidence="3 7" id="KW-0732">Signal</keyword>
<reference evidence="8 9" key="1">
    <citation type="submission" date="2014-04" db="EMBL/GenBank/DDBJ databases">
        <title>Draft genome sequence of Pantoea beijingensis strain LMG 27579, an emerging pathogen to Pleurotus eryngii with potential industrial application.</title>
        <authorList>
            <person name="Xu F."/>
            <person name="Liu Y."/>
            <person name="Wang S."/>
            <person name="Yin Y."/>
            <person name="Ma Y."/>
            <person name="Zhao S."/>
            <person name="Rong C."/>
        </authorList>
    </citation>
    <scope>NUCLEOTIDE SEQUENCE [LARGE SCALE GENOMIC DNA]</scope>
    <source>
        <strain evidence="8 9">LMG 27579</strain>
    </source>
</reference>
<proteinExistence type="inferred from homology"/>
<keyword evidence="9" id="KW-1185">Reference proteome</keyword>
<dbReference type="Proteomes" id="UP000288794">
    <property type="component" value="Unassembled WGS sequence"/>
</dbReference>
<dbReference type="InterPro" id="IPR036501">
    <property type="entry name" value="Inhibitor_vert_lysozyme_sf"/>
</dbReference>
<name>A0A443IC30_9GAMM</name>
<evidence type="ECO:0000256" key="2">
    <source>
        <dbReference type="ARBA" id="ARBA00009724"/>
    </source>
</evidence>
<feature type="disulfide bond" evidence="6">
    <location>
        <begin position="78"/>
        <end position="83"/>
    </location>
</feature>
<comment type="similarity">
    <text evidence="2">Belongs to the ivy family.</text>
</comment>
<keyword evidence="6" id="KW-1015">Disulfide bond</keyword>
<protein>
    <submittedName>
        <fullName evidence="8">C-lysozyme inhibitor</fullName>
    </submittedName>
</protein>
<feature type="signal peptide" evidence="7">
    <location>
        <begin position="1"/>
        <end position="21"/>
    </location>
</feature>
<dbReference type="AlphaFoldDB" id="A0A443IC30"/>
<evidence type="ECO:0000256" key="7">
    <source>
        <dbReference type="SAM" id="SignalP"/>
    </source>
</evidence>
<dbReference type="GO" id="GO:0042597">
    <property type="term" value="C:periplasmic space"/>
    <property type="evidence" value="ECO:0007669"/>
    <property type="project" value="UniProtKB-SubCell"/>
</dbReference>
<dbReference type="RefSeq" id="WP_128178374.1">
    <property type="nucleotide sequence ID" value="NZ_CP071409.1"/>
</dbReference>
<dbReference type="Pfam" id="PF08816">
    <property type="entry name" value="Ivy"/>
    <property type="match status" value="1"/>
</dbReference>
<accession>A0A443IC30</accession>
<evidence type="ECO:0000256" key="3">
    <source>
        <dbReference type="ARBA" id="ARBA00022729"/>
    </source>
</evidence>
<dbReference type="InterPro" id="IPR014453">
    <property type="entry name" value="Inhibitor_vertebrate_lysozyme"/>
</dbReference>
<evidence type="ECO:0000256" key="5">
    <source>
        <dbReference type="PIRSR" id="PIRSR009103-1"/>
    </source>
</evidence>
<gene>
    <name evidence="8" type="ORF">ED28_12380</name>
</gene>
<keyword evidence="4" id="KW-0574">Periplasm</keyword>
<feature type="site" description="Important for lysozyme inhibition" evidence="5">
    <location>
        <position position="81"/>
    </location>
</feature>
<dbReference type="PIRSF" id="PIRSF009103">
    <property type="entry name" value="Ivy"/>
    <property type="match status" value="1"/>
</dbReference>
<evidence type="ECO:0000313" key="8">
    <source>
        <dbReference type="EMBL" id="RWR01593.1"/>
    </source>
</evidence>
<evidence type="ECO:0000256" key="6">
    <source>
        <dbReference type="PIRSR" id="PIRSR009103-2"/>
    </source>
</evidence>